<comment type="caution">
    <text evidence="11">The sequence shown here is derived from an EMBL/GenBank/DDBJ whole genome shotgun (WGS) entry which is preliminary data.</text>
</comment>
<reference evidence="11 12" key="1">
    <citation type="submission" date="2018-10" db="EMBL/GenBank/DDBJ databases">
        <title>Draft genome sequence of the microsporidian Tubulinosema ratisbonensis.</title>
        <authorList>
            <person name="Polonais V."/>
            <person name="Peyretaillade E."/>
            <person name="Niehus S."/>
            <person name="Wawrzyniak I."/>
            <person name="Franchet A."/>
            <person name="Gaspin C."/>
            <person name="Reichstadt M."/>
            <person name="Belser C."/>
            <person name="Labadie K."/>
            <person name="Delbac F."/>
            <person name="Ferrandon D."/>
        </authorList>
    </citation>
    <scope>NUCLEOTIDE SEQUENCE [LARGE SCALE GENOMIC DNA]</scope>
    <source>
        <strain evidence="11 12">Franzen</strain>
    </source>
</reference>
<comment type="function">
    <text evidence="10">The zeta subunit may be involved in regulating the coat assembly and, hence, the rate of biosynthetic protein transport due to its association-dissociation properties with the coatomer complex.</text>
</comment>
<keyword evidence="4 10" id="KW-0813">Transport</keyword>
<comment type="similarity">
    <text evidence="3 10">Belongs to the adaptor complexes small subunit family.</text>
</comment>
<dbReference type="GO" id="GO:0006891">
    <property type="term" value="P:intra-Golgi vesicle-mediated transport"/>
    <property type="evidence" value="ECO:0007669"/>
    <property type="project" value="TreeGrafter"/>
</dbReference>
<keyword evidence="7 10" id="KW-0472">Membrane</keyword>
<evidence type="ECO:0000256" key="9">
    <source>
        <dbReference type="ARBA" id="ARBA00029433"/>
    </source>
</evidence>
<evidence type="ECO:0000256" key="4">
    <source>
        <dbReference type="ARBA" id="ARBA00022448"/>
    </source>
</evidence>
<proteinExistence type="inferred from homology"/>
<comment type="subcellular location">
    <subcellularLocation>
        <location evidence="10">Cytoplasm</location>
    </subcellularLocation>
    <subcellularLocation>
        <location evidence="10">Golgi apparatus membrane</location>
        <topology evidence="10">Peripheral membrane protein</topology>
        <orientation evidence="10">Cytoplasmic side</orientation>
    </subcellularLocation>
    <subcellularLocation>
        <location evidence="10">Cytoplasmic vesicle</location>
        <location evidence="10">COPI-coated vesicle membrane</location>
        <topology evidence="10">Peripheral membrane protein</topology>
        <orientation evidence="10">Cytoplasmic side</orientation>
    </subcellularLocation>
    <subcellularLocation>
        <location evidence="1">Cytoplasmic vesicle membrane</location>
    </subcellularLocation>
    <subcellularLocation>
        <location evidence="9">Endomembrane system</location>
        <topology evidence="9">Peripheral membrane protein</topology>
        <orientation evidence="9">Cytoplasmic side</orientation>
    </subcellularLocation>
    <subcellularLocation>
        <location evidence="2">Golgi apparatus</location>
    </subcellularLocation>
</comment>
<evidence type="ECO:0000256" key="6">
    <source>
        <dbReference type="ARBA" id="ARBA00023034"/>
    </source>
</evidence>
<evidence type="ECO:0000256" key="1">
    <source>
        <dbReference type="ARBA" id="ARBA00004156"/>
    </source>
</evidence>
<dbReference type="GO" id="GO:0006886">
    <property type="term" value="P:intracellular protein transport"/>
    <property type="evidence" value="ECO:0007669"/>
    <property type="project" value="TreeGrafter"/>
</dbReference>
<accession>A0A437AND1</accession>
<keyword evidence="5 10" id="KW-0653">Protein transport</keyword>
<evidence type="ECO:0000256" key="5">
    <source>
        <dbReference type="ARBA" id="ARBA00022927"/>
    </source>
</evidence>
<dbReference type="GO" id="GO:0000139">
    <property type="term" value="C:Golgi membrane"/>
    <property type="evidence" value="ECO:0007669"/>
    <property type="project" value="UniProtKB-SubCell"/>
</dbReference>
<dbReference type="InterPro" id="IPR039652">
    <property type="entry name" value="Coatomer_zeta"/>
</dbReference>
<keyword evidence="12" id="KW-1185">Reference proteome</keyword>
<evidence type="ECO:0000256" key="10">
    <source>
        <dbReference type="RuleBase" id="RU366053"/>
    </source>
</evidence>
<evidence type="ECO:0000256" key="8">
    <source>
        <dbReference type="ARBA" id="ARBA00023329"/>
    </source>
</evidence>
<dbReference type="STRING" id="291195.A0A437AND1"/>
<keyword evidence="6 10" id="KW-0333">Golgi apparatus</keyword>
<gene>
    <name evidence="11" type="ORF">TUBRATIS_009560</name>
</gene>
<dbReference type="SUPFAM" id="SSF64356">
    <property type="entry name" value="SNARE-like"/>
    <property type="match status" value="1"/>
</dbReference>
<organism evidence="11 12">
    <name type="scientific">Tubulinosema ratisbonensis</name>
    <dbReference type="NCBI Taxonomy" id="291195"/>
    <lineage>
        <taxon>Eukaryota</taxon>
        <taxon>Fungi</taxon>
        <taxon>Fungi incertae sedis</taxon>
        <taxon>Microsporidia</taxon>
        <taxon>Tubulinosematoidea</taxon>
        <taxon>Tubulinosematidae</taxon>
        <taxon>Tubulinosema</taxon>
    </lineage>
</organism>
<keyword evidence="8 10" id="KW-0968">Cytoplasmic vesicle</keyword>
<dbReference type="PANTHER" id="PTHR11043">
    <property type="entry name" value="ZETA-COAT PROTEIN"/>
    <property type="match status" value="1"/>
</dbReference>
<dbReference type="GO" id="GO:0006890">
    <property type="term" value="P:retrograde vesicle-mediated transport, Golgi to endoplasmic reticulum"/>
    <property type="evidence" value="ECO:0007669"/>
    <property type="project" value="UniProtKB-UniRule"/>
</dbReference>
<comment type="subunit">
    <text evidence="10">Oligomeric complex that consists of at least the alpha, beta, beta', gamma, delta, epsilon and zeta subunits.</text>
</comment>
<dbReference type="GO" id="GO:0030126">
    <property type="term" value="C:COPI vesicle coat"/>
    <property type="evidence" value="ECO:0007669"/>
    <property type="project" value="UniProtKB-UniRule"/>
</dbReference>
<dbReference type="VEuPathDB" id="MicrosporidiaDB:TUBRATIS_009560"/>
<dbReference type="Gene3D" id="3.30.450.60">
    <property type="match status" value="1"/>
</dbReference>
<evidence type="ECO:0000256" key="7">
    <source>
        <dbReference type="ARBA" id="ARBA00023136"/>
    </source>
</evidence>
<dbReference type="PANTHER" id="PTHR11043:SF0">
    <property type="entry name" value="COATOMER SUBUNIT ZETA"/>
    <property type="match status" value="1"/>
</dbReference>
<dbReference type="OrthoDB" id="10249988at2759"/>
<dbReference type="AlphaFoldDB" id="A0A437AND1"/>
<evidence type="ECO:0000256" key="2">
    <source>
        <dbReference type="ARBA" id="ARBA00004555"/>
    </source>
</evidence>
<evidence type="ECO:0000313" key="12">
    <source>
        <dbReference type="Proteomes" id="UP000282876"/>
    </source>
</evidence>
<evidence type="ECO:0000256" key="3">
    <source>
        <dbReference type="ARBA" id="ARBA00006972"/>
    </source>
</evidence>
<name>A0A437AND1_9MICR</name>
<protein>
    <recommendedName>
        <fullName evidence="10">Coatomer subunit zeta</fullName>
    </recommendedName>
</protein>
<sequence length="164" mass="19184">MKTDIMDVECLAIVDESGEILLQTNYPRKTSQIICKKALKDLSEISVIDEKVVLTKRLDEIYVIIFSPEDRNEVLLAHYLEIFTEALFKIMRKTTREYVFKKYDQICLLLSNFIYNNIVLVEDVNLLVSKVPIRSFEGLESMYIPQSFATFFNKAKKTINKRNK</sequence>
<keyword evidence="10" id="KW-0963">Cytoplasm</keyword>
<dbReference type="InterPro" id="IPR011012">
    <property type="entry name" value="Longin-like_dom_sf"/>
</dbReference>
<evidence type="ECO:0000313" key="11">
    <source>
        <dbReference type="EMBL" id="RVD92537.1"/>
    </source>
</evidence>
<dbReference type="EMBL" id="RCSS01000194">
    <property type="protein sequence ID" value="RVD92537.1"/>
    <property type="molecule type" value="Genomic_DNA"/>
</dbReference>
<keyword evidence="10" id="KW-0931">ER-Golgi transport</keyword>
<dbReference type="Proteomes" id="UP000282876">
    <property type="component" value="Unassembled WGS sequence"/>
</dbReference>